<reference evidence="6" key="1">
    <citation type="submission" date="2020-10" db="EMBL/GenBank/DDBJ databases">
        <authorList>
            <person name="Muller C M."/>
        </authorList>
    </citation>
    <scope>NUCLEOTIDE SEQUENCE</scope>
    <source>
        <strain evidence="6">THUN-12</strain>
    </source>
</reference>
<feature type="modified residue" description="4-aspartylphosphate" evidence="2">
    <location>
        <position position="1158"/>
    </location>
</feature>
<organism evidence="6 7">
    <name type="scientific">Blumeria graminis f. sp. triticale</name>
    <dbReference type="NCBI Taxonomy" id="1689686"/>
    <lineage>
        <taxon>Eukaryota</taxon>
        <taxon>Fungi</taxon>
        <taxon>Dikarya</taxon>
        <taxon>Ascomycota</taxon>
        <taxon>Pezizomycotina</taxon>
        <taxon>Leotiomycetes</taxon>
        <taxon>Erysiphales</taxon>
        <taxon>Erysiphaceae</taxon>
        <taxon>Blumeria</taxon>
    </lineage>
</organism>
<dbReference type="CDD" id="cd17546">
    <property type="entry name" value="REC_hyHK_CKI1_RcsC-like"/>
    <property type="match status" value="1"/>
</dbReference>
<dbReference type="SMART" id="SM00448">
    <property type="entry name" value="REC"/>
    <property type="match status" value="1"/>
</dbReference>
<evidence type="ECO:0000256" key="3">
    <source>
        <dbReference type="SAM" id="MobiDB-lite"/>
    </source>
</evidence>
<evidence type="ECO:0000313" key="6">
    <source>
        <dbReference type="EMBL" id="CAD6503740.1"/>
    </source>
</evidence>
<dbReference type="EMBL" id="CAJHIT010000008">
    <property type="protein sequence ID" value="CAD6503740.1"/>
    <property type="molecule type" value="Genomic_DNA"/>
</dbReference>
<dbReference type="Proteomes" id="UP000683417">
    <property type="component" value="Unassembled WGS sequence"/>
</dbReference>
<feature type="domain" description="Response regulatory" evidence="5">
    <location>
        <begin position="1106"/>
        <end position="1248"/>
    </location>
</feature>
<accession>A0A9W4D2Y5</accession>
<dbReference type="PANTHER" id="PTHR43719:SF72">
    <property type="entry name" value="HISTIDINE KINASE_RESPONSE REGULATOR, PUTATIVE (AFU_ORTHOLOGUE AFUA_8G06140)-RELATED"/>
    <property type="match status" value="1"/>
</dbReference>
<feature type="compositionally biased region" description="Polar residues" evidence="3">
    <location>
        <begin position="211"/>
        <end position="221"/>
    </location>
</feature>
<dbReference type="GO" id="GO:0000155">
    <property type="term" value="F:phosphorelay sensor kinase activity"/>
    <property type="evidence" value="ECO:0007669"/>
    <property type="project" value="InterPro"/>
</dbReference>
<feature type="domain" description="Histidine kinase" evidence="4">
    <location>
        <begin position="554"/>
        <end position="846"/>
    </location>
</feature>
<dbReference type="Pfam" id="PF00512">
    <property type="entry name" value="HisKA"/>
    <property type="match status" value="1"/>
</dbReference>
<name>A0A9W4D2Y5_BLUGR</name>
<evidence type="ECO:0000256" key="1">
    <source>
        <dbReference type="ARBA" id="ARBA00022553"/>
    </source>
</evidence>
<dbReference type="InterPro" id="IPR001789">
    <property type="entry name" value="Sig_transdc_resp-reg_receiver"/>
</dbReference>
<dbReference type="CDD" id="cd00082">
    <property type="entry name" value="HisKA"/>
    <property type="match status" value="1"/>
</dbReference>
<dbReference type="PROSITE" id="PS50109">
    <property type="entry name" value="HIS_KIN"/>
    <property type="match status" value="1"/>
</dbReference>
<dbReference type="PROSITE" id="PS50110">
    <property type="entry name" value="RESPONSE_REGULATORY"/>
    <property type="match status" value="1"/>
</dbReference>
<feature type="region of interest" description="Disordered" evidence="3">
    <location>
        <begin position="207"/>
        <end position="240"/>
    </location>
</feature>
<dbReference type="Pfam" id="PF00072">
    <property type="entry name" value="Response_reg"/>
    <property type="match status" value="1"/>
</dbReference>
<protein>
    <submittedName>
        <fullName evidence="6">BgTH12-05485</fullName>
    </submittedName>
</protein>
<dbReference type="AlphaFoldDB" id="A0A9W4D2Y5"/>
<sequence length="1256" mass="138517">MKLIVRSLIDAETQYFVAESTKSMNLVDHTQHDPGDGLWIGCGSVSKAGRLCERTIAVFPTCGETYPSFVVDDLSKDERFNNLPFVTGAPFLKRYIGVPLITKRGIPIGSLFVVDDKPGNGLSESINRLMGTMAKTVMRHFELVREVEEHRRGIKMSRGLASFVEGRAGLAEGILSEETILDSNRSCQFGSDTVNYKDANREIDSKKTSKVSKFSAQSSANPKDDRLSNDSTAPLDVSSDELEYSQTQTNILESKAVEVDASIRHSVTNACTNTPPPGDDSEETQIRALFSRAANIIQKSFEIKGGTVFYDARNGFSETISGPHADVNSSVPRNDRQHKCDFTTIASEQKTVGECKPGDIPSSSIFTSCLNSIDDTSSQMSEYSTYINVTRNRRAEILGFSTQNASSLKGDPVPGSQQLEAFRDRDLHALLRLYPRGKLWTFSSDGTVIPDETLGTENTNCSEPKLETDSTEVDDSFLSQYFPGVHQLLFDPLWDAGRTRWLSCCFTWSTDPMRVLSRQKELSFMTAFGNSVMAEWARIDTEIADQKKSDFIGSISHELRSPLHGILASTEFLEEVTTGWEKQLVETIESCGRTLLDTINHILDFSKINHFESNWRKSKRVKSRAGRSVSVKQSELPMLKLFQDTDISIICEEVIDSVFAGYIFQNTTAHSFDQISDTQGKMSDSRLATDDSERLVNCQKDANGVVVILDINPQDYQVTTQPGALRRLIMNLLGNSLKYTSQGYVKVELDCSDMDDLVTTGPLGAAESVPQSMLTITVTDTGRGISPEFLRSKLFTPFTQENTLSSGTGLGLSIVRAIVSLLEGRITIDSELGKGTKVKVCIPVLRRMPQSTAISVENTRPIMNKPQDAIVDLRSRVVGLPVKFYGFDCDATDTILSEQLRLLKASISNFLVNWYGMRIVPWEEKAQVIIANVESLASISTIACQDVSIHSRDPSIIALCSRSPATDRMFTLPGTKCKIGYIVKPIGPVKLAKVISQTLGGAPVLQTPDLGSSILDLTDLNHVFDELSVRASDDELCQSIIGPIDFLETSRLIAPKKKPRSTSACRKDNARLPMPVEISINASHLHTDSLPAKQTIASSPPHVVPRILVVDDNEINLQLLSTYLRRRAYPQIDNAHNGLEAVQKCEAMANSYDIIFMDLTMPILDGFGATRKIRAMEELRRIHVDQGEGPSSSESSNSKSGFVSAFIIAFTGRSSIEDQNEALSCGIDLFMTKPVAFKEVGKICDNWIANQMQANA</sequence>
<dbReference type="SMART" id="SM00388">
    <property type="entry name" value="HisKA"/>
    <property type="match status" value="1"/>
</dbReference>
<dbReference type="Pfam" id="PF02518">
    <property type="entry name" value="HATPase_c"/>
    <property type="match status" value="1"/>
</dbReference>
<keyword evidence="1 2" id="KW-0597">Phosphoprotein</keyword>
<evidence type="ECO:0000256" key="2">
    <source>
        <dbReference type="PROSITE-ProRule" id="PRU00169"/>
    </source>
</evidence>
<dbReference type="InterPro" id="IPR003594">
    <property type="entry name" value="HATPase_dom"/>
</dbReference>
<dbReference type="FunFam" id="1.10.287.130:FF:000023">
    <property type="entry name" value="Sensor histidine kinase/response regulator, putative"/>
    <property type="match status" value="1"/>
</dbReference>
<evidence type="ECO:0000259" key="4">
    <source>
        <dbReference type="PROSITE" id="PS50109"/>
    </source>
</evidence>
<comment type="caution">
    <text evidence="6">The sequence shown here is derived from an EMBL/GenBank/DDBJ whole genome shotgun (WGS) entry which is preliminary data.</text>
</comment>
<dbReference type="PANTHER" id="PTHR43719">
    <property type="entry name" value="TWO-COMPONENT HISTIDINE KINASE"/>
    <property type="match status" value="1"/>
</dbReference>
<gene>
    <name evidence="6" type="ORF">BGTH12_LOCUS5098</name>
</gene>
<dbReference type="InterPro" id="IPR005467">
    <property type="entry name" value="His_kinase_dom"/>
</dbReference>
<evidence type="ECO:0000259" key="5">
    <source>
        <dbReference type="PROSITE" id="PS50110"/>
    </source>
</evidence>
<dbReference type="InterPro" id="IPR050956">
    <property type="entry name" value="2C_system_His_kinase"/>
</dbReference>
<proteinExistence type="predicted"/>
<evidence type="ECO:0000313" key="7">
    <source>
        <dbReference type="Proteomes" id="UP000683417"/>
    </source>
</evidence>
<dbReference type="InterPro" id="IPR003661">
    <property type="entry name" value="HisK_dim/P_dom"/>
</dbReference>
<dbReference type="SMART" id="SM00387">
    <property type="entry name" value="HATPase_c"/>
    <property type="match status" value="1"/>
</dbReference>